<keyword evidence="5 6" id="KW-0378">Hydrolase</keyword>
<reference evidence="9" key="1">
    <citation type="submission" date="2009-12" db="EMBL/GenBank/DDBJ databases">
        <title>Complete sequence of Treponema primitia strain ZAS-2.</title>
        <authorList>
            <person name="Tetu S.G."/>
            <person name="Matson E."/>
            <person name="Ren Q."/>
            <person name="Seshadri R."/>
            <person name="Elbourne L."/>
            <person name="Hassan K.A."/>
            <person name="Durkin A."/>
            <person name="Radune D."/>
            <person name="Mohamoud Y."/>
            <person name="Shay R."/>
            <person name="Jin S."/>
            <person name="Zhang X."/>
            <person name="Lucey K."/>
            <person name="Ballor N.R."/>
            <person name="Ottesen E."/>
            <person name="Rosenthal R."/>
            <person name="Allen A."/>
            <person name="Leadbetter J.R."/>
            <person name="Paulsen I.T."/>
        </authorList>
    </citation>
    <scope>NUCLEOTIDE SEQUENCE [LARGE SCALE GENOMIC DNA]</scope>
    <source>
        <strain evidence="9">ATCC BAA-887 / DSM 12427 / ZAS-2</strain>
    </source>
</reference>
<feature type="transmembrane region" description="Helical" evidence="6">
    <location>
        <begin position="20"/>
        <end position="42"/>
    </location>
</feature>
<keyword evidence="6" id="KW-0812">Transmembrane</keyword>
<dbReference type="InterPro" id="IPR019533">
    <property type="entry name" value="Peptidase_S26"/>
</dbReference>
<dbReference type="GO" id="GO:0004252">
    <property type="term" value="F:serine-type endopeptidase activity"/>
    <property type="evidence" value="ECO:0007669"/>
    <property type="project" value="InterPro"/>
</dbReference>
<name>F5YH18_TREPZ</name>
<dbReference type="Gene3D" id="2.10.109.10">
    <property type="entry name" value="Umud Fragment, subunit A"/>
    <property type="match status" value="1"/>
</dbReference>
<dbReference type="OrthoDB" id="9802919at2"/>
<accession>F5YH18</accession>
<dbReference type="PRINTS" id="PR00727">
    <property type="entry name" value="LEADERPTASE"/>
</dbReference>
<comment type="similarity">
    <text evidence="2 6">Belongs to the peptidase S26 family.</text>
</comment>
<keyword evidence="6" id="KW-0472">Membrane</keyword>
<dbReference type="KEGG" id="tpi:TREPR_2487"/>
<dbReference type="CDD" id="cd06530">
    <property type="entry name" value="S26_SPase_I"/>
    <property type="match status" value="1"/>
</dbReference>
<evidence type="ECO:0000256" key="1">
    <source>
        <dbReference type="ARBA" id="ARBA00000677"/>
    </source>
</evidence>
<evidence type="ECO:0000313" key="8">
    <source>
        <dbReference type="EMBL" id="AEF85467.1"/>
    </source>
</evidence>
<dbReference type="GO" id="GO:0016020">
    <property type="term" value="C:membrane"/>
    <property type="evidence" value="ECO:0007669"/>
    <property type="project" value="UniProtKB-SubCell"/>
</dbReference>
<dbReference type="eggNOG" id="COG0681">
    <property type="taxonomic scope" value="Bacteria"/>
</dbReference>
<dbReference type="Pfam" id="PF10502">
    <property type="entry name" value="Peptidase_S26"/>
    <property type="match status" value="1"/>
</dbReference>
<gene>
    <name evidence="8" type="primary">lepB_2</name>
    <name evidence="8" type="ordered locus">TREPR_2487</name>
</gene>
<organism evidence="8 9">
    <name type="scientific">Treponema primitia (strain ATCC BAA-887 / DSM 12427 / ZAS-2)</name>
    <dbReference type="NCBI Taxonomy" id="545694"/>
    <lineage>
        <taxon>Bacteria</taxon>
        <taxon>Pseudomonadati</taxon>
        <taxon>Spirochaetota</taxon>
        <taxon>Spirochaetia</taxon>
        <taxon>Spirochaetales</taxon>
        <taxon>Treponemataceae</taxon>
        <taxon>Treponema</taxon>
    </lineage>
</organism>
<dbReference type="NCBIfam" id="TIGR02227">
    <property type="entry name" value="sigpep_I_bact"/>
    <property type="match status" value="1"/>
</dbReference>
<evidence type="ECO:0000313" key="9">
    <source>
        <dbReference type="Proteomes" id="UP000009223"/>
    </source>
</evidence>
<feature type="domain" description="Peptidase S26" evidence="7">
    <location>
        <begin position="20"/>
        <end position="234"/>
    </location>
</feature>
<evidence type="ECO:0000256" key="2">
    <source>
        <dbReference type="ARBA" id="ARBA00009370"/>
    </source>
</evidence>
<keyword evidence="6" id="KW-0645">Protease</keyword>
<proteinExistence type="inferred from homology"/>
<evidence type="ECO:0000256" key="5">
    <source>
        <dbReference type="ARBA" id="ARBA00022801"/>
    </source>
</evidence>
<dbReference type="GO" id="GO:0009003">
    <property type="term" value="F:signal peptidase activity"/>
    <property type="evidence" value="ECO:0007669"/>
    <property type="project" value="UniProtKB-EC"/>
</dbReference>
<dbReference type="SUPFAM" id="SSF51306">
    <property type="entry name" value="LexA/Signal peptidase"/>
    <property type="match status" value="1"/>
</dbReference>
<dbReference type="InterPro" id="IPR000223">
    <property type="entry name" value="Pept_S26A_signal_pept_1"/>
</dbReference>
<dbReference type="EMBL" id="CP001843">
    <property type="protein sequence ID" value="AEF85467.1"/>
    <property type="molecule type" value="Genomic_DNA"/>
</dbReference>
<keyword evidence="6" id="KW-1133">Transmembrane helix</keyword>
<dbReference type="AlphaFoldDB" id="F5YH18"/>
<dbReference type="EC" id="3.4.21.89" evidence="3 6"/>
<dbReference type="PANTHER" id="PTHR43390">
    <property type="entry name" value="SIGNAL PEPTIDASE I"/>
    <property type="match status" value="1"/>
</dbReference>
<dbReference type="STRING" id="545694.TREPR_2487"/>
<comment type="catalytic activity">
    <reaction evidence="1 6">
        <text>Cleavage of hydrophobic, N-terminal signal or leader sequences from secreted and periplasmic proteins.</text>
        <dbReference type="EC" id="3.4.21.89"/>
    </reaction>
</comment>
<evidence type="ECO:0000256" key="6">
    <source>
        <dbReference type="RuleBase" id="RU362042"/>
    </source>
</evidence>
<dbReference type="PANTHER" id="PTHR43390:SF1">
    <property type="entry name" value="CHLOROPLAST PROCESSING PEPTIDASE"/>
    <property type="match status" value="1"/>
</dbReference>
<dbReference type="Proteomes" id="UP000009223">
    <property type="component" value="Chromosome"/>
</dbReference>
<dbReference type="PROSITE" id="PS00760">
    <property type="entry name" value="SPASE_I_2"/>
    <property type="match status" value="1"/>
</dbReference>
<sequence>MFNKWRKYSYAAQKDQRHQIRWVLVWLLAFFVLYSMLTGFFFSMRVLENETMQPGLRSGDRFVLSSYRIYAFLAERDWIGGELPFKRGNVVLVDMSLRDDPGIARKTLDVLIRFFTLQRLSLFNQKEHYYIKRVIGLPGDEISMTNFVIRVRPAGGNYALTEFELSDRPYVPNIPQVPALWDESIPFSGNMDTRILTEDECFVLSDDRSNTNDSRTWGPVPVDLVAGKLLFRYWPLTKLGRP</sequence>
<evidence type="ECO:0000256" key="4">
    <source>
        <dbReference type="ARBA" id="ARBA00019232"/>
    </source>
</evidence>
<reference evidence="8 9" key="2">
    <citation type="journal article" date="2011" name="ISME J.">
        <title>RNA-seq reveals cooperative metabolic interactions between two termite-gut spirochete species in co-culture.</title>
        <authorList>
            <person name="Rosenthal A.Z."/>
            <person name="Matson E.G."/>
            <person name="Eldar A."/>
            <person name="Leadbetter J.R."/>
        </authorList>
    </citation>
    <scope>NUCLEOTIDE SEQUENCE [LARGE SCALE GENOMIC DNA]</scope>
    <source>
        <strain evidence="9">ATCC BAA-887 / DSM 12427 / ZAS-2</strain>
    </source>
</reference>
<dbReference type="HOGENOM" id="CLU_028723_3_0_12"/>
<dbReference type="GO" id="GO:0006465">
    <property type="term" value="P:signal peptide processing"/>
    <property type="evidence" value="ECO:0007669"/>
    <property type="project" value="InterPro"/>
</dbReference>
<dbReference type="RefSeq" id="WP_015707723.1">
    <property type="nucleotide sequence ID" value="NC_015578.1"/>
</dbReference>
<evidence type="ECO:0000256" key="3">
    <source>
        <dbReference type="ARBA" id="ARBA00013208"/>
    </source>
</evidence>
<keyword evidence="9" id="KW-1185">Reference proteome</keyword>
<protein>
    <recommendedName>
        <fullName evidence="4 6">Signal peptidase I</fullName>
        <ecNumber evidence="3 6">3.4.21.89</ecNumber>
    </recommendedName>
</protein>
<evidence type="ECO:0000259" key="7">
    <source>
        <dbReference type="Pfam" id="PF10502"/>
    </source>
</evidence>
<dbReference type="InterPro" id="IPR036286">
    <property type="entry name" value="LexA/Signal_pep-like_sf"/>
</dbReference>
<dbReference type="InterPro" id="IPR019757">
    <property type="entry name" value="Pept_S26A_signal_pept_1_Lys-AS"/>
</dbReference>
<comment type="subcellular location">
    <subcellularLocation>
        <location evidence="6">Membrane</location>
        <topology evidence="6">Single-pass type II membrane protein</topology>
    </subcellularLocation>
</comment>